<organism evidence="1 3">
    <name type="scientific">Acetobacter cibinongensis</name>
    <dbReference type="NCBI Taxonomy" id="146475"/>
    <lineage>
        <taxon>Bacteria</taxon>
        <taxon>Pseudomonadati</taxon>
        <taxon>Pseudomonadota</taxon>
        <taxon>Alphaproteobacteria</taxon>
        <taxon>Acetobacterales</taxon>
        <taxon>Acetobacteraceae</taxon>
        <taxon>Acetobacter</taxon>
    </lineage>
</organism>
<gene>
    <name evidence="1" type="ORF">Abci_007_103</name>
    <name evidence="2" type="ORF">ACI01nite_18250</name>
</gene>
<dbReference type="Proteomes" id="UP000032671">
    <property type="component" value="Unassembled WGS sequence"/>
</dbReference>
<reference evidence="2 4" key="2">
    <citation type="submission" date="2019-07" db="EMBL/GenBank/DDBJ databases">
        <title>Whole genome shotgun sequence of Acetobacter cibinongensis NBRC 16605.</title>
        <authorList>
            <person name="Hosoyama A."/>
            <person name="Uohara A."/>
            <person name="Ohji S."/>
            <person name="Ichikawa N."/>
        </authorList>
    </citation>
    <scope>NUCLEOTIDE SEQUENCE [LARGE SCALE GENOMIC DNA]</scope>
    <source>
        <strain evidence="2 4">NBRC 16605</strain>
    </source>
</reference>
<evidence type="ECO:0000313" key="2">
    <source>
        <dbReference type="EMBL" id="GEL59223.1"/>
    </source>
</evidence>
<sequence>MATNVRRILNSDPVPHLCLLRHADVYLVPTQKTLQNIHKESVNQSQKIWNFIHIYEKMNKINPLSVDFLSSPRLSRGITGSLLLYHKPQHLGKRVQTDCQAEGADKASKA</sequence>
<dbReference type="AlphaFoldDB" id="A0A0D6N1U1"/>
<dbReference type="EMBL" id="BAMV01000007">
    <property type="protein sequence ID" value="GAN59700.1"/>
    <property type="molecule type" value="Genomic_DNA"/>
</dbReference>
<dbReference type="RefSeq" id="WP_146806886.1">
    <property type="nucleotide sequence ID" value="NZ_BAMV01000007.1"/>
</dbReference>
<accession>A0A0D6N1U1</accession>
<reference evidence="1 3" key="1">
    <citation type="submission" date="2012-11" db="EMBL/GenBank/DDBJ databases">
        <title>Whole genome sequence of Acetobacter cibinongensis 4H-1.</title>
        <authorList>
            <person name="Azuma Y."/>
            <person name="Higashiura N."/>
            <person name="Hirakawa H."/>
            <person name="Matsushita K."/>
        </authorList>
    </citation>
    <scope>NUCLEOTIDE SEQUENCE [LARGE SCALE GENOMIC DNA]</scope>
    <source>
        <strain evidence="1 3">4H-1</strain>
    </source>
</reference>
<accession>A0A6N3SRY2</accession>
<protein>
    <submittedName>
        <fullName evidence="1">Uncharacterized protein</fullName>
    </submittedName>
</protein>
<keyword evidence="4" id="KW-1185">Reference proteome</keyword>
<evidence type="ECO:0000313" key="3">
    <source>
        <dbReference type="Proteomes" id="UP000032671"/>
    </source>
</evidence>
<dbReference type="EMBL" id="BJVU01000007">
    <property type="protein sequence ID" value="GEL59223.1"/>
    <property type="molecule type" value="Genomic_DNA"/>
</dbReference>
<comment type="caution">
    <text evidence="1">The sequence shown here is derived from an EMBL/GenBank/DDBJ whole genome shotgun (WGS) entry which is preliminary data.</text>
</comment>
<evidence type="ECO:0000313" key="4">
    <source>
        <dbReference type="Proteomes" id="UP000321891"/>
    </source>
</evidence>
<name>A0A0D6N1U1_9PROT</name>
<evidence type="ECO:0000313" key="1">
    <source>
        <dbReference type="EMBL" id="GAN59700.1"/>
    </source>
</evidence>
<proteinExistence type="predicted"/>
<dbReference type="Proteomes" id="UP000321891">
    <property type="component" value="Unassembled WGS sequence"/>
</dbReference>